<gene>
    <name evidence="2" type="ORF">Pfra01_001416900</name>
</gene>
<dbReference type="OrthoDB" id="10299716at2759"/>
<evidence type="ECO:0000313" key="3">
    <source>
        <dbReference type="Proteomes" id="UP001165121"/>
    </source>
</evidence>
<proteinExistence type="predicted"/>
<keyword evidence="3" id="KW-1185">Reference proteome</keyword>
<dbReference type="AlphaFoldDB" id="A0A9W7CUA3"/>
<comment type="caution">
    <text evidence="2">The sequence shown here is derived from an EMBL/GenBank/DDBJ whole genome shotgun (WGS) entry which is preliminary data.</text>
</comment>
<feature type="region of interest" description="Disordered" evidence="1">
    <location>
        <begin position="1"/>
        <end position="26"/>
    </location>
</feature>
<reference evidence="2" key="1">
    <citation type="submission" date="2023-04" db="EMBL/GenBank/DDBJ databases">
        <title>Phytophthora fragariaefolia NBRC 109709.</title>
        <authorList>
            <person name="Ichikawa N."/>
            <person name="Sato H."/>
            <person name="Tonouchi N."/>
        </authorList>
    </citation>
    <scope>NUCLEOTIDE SEQUENCE</scope>
    <source>
        <strain evidence="2">NBRC 109709</strain>
    </source>
</reference>
<dbReference type="EMBL" id="BSXT01001473">
    <property type="protein sequence ID" value="GMF42795.1"/>
    <property type="molecule type" value="Genomic_DNA"/>
</dbReference>
<evidence type="ECO:0000256" key="1">
    <source>
        <dbReference type="SAM" id="MobiDB-lite"/>
    </source>
</evidence>
<organism evidence="2 3">
    <name type="scientific">Phytophthora fragariaefolia</name>
    <dbReference type="NCBI Taxonomy" id="1490495"/>
    <lineage>
        <taxon>Eukaryota</taxon>
        <taxon>Sar</taxon>
        <taxon>Stramenopiles</taxon>
        <taxon>Oomycota</taxon>
        <taxon>Peronosporomycetes</taxon>
        <taxon>Peronosporales</taxon>
        <taxon>Peronosporaceae</taxon>
        <taxon>Phytophthora</taxon>
    </lineage>
</organism>
<dbReference type="Proteomes" id="UP001165121">
    <property type="component" value="Unassembled WGS sequence"/>
</dbReference>
<accession>A0A9W7CUA3</accession>
<protein>
    <submittedName>
        <fullName evidence="2">Unnamed protein product</fullName>
    </submittedName>
</protein>
<evidence type="ECO:0000313" key="2">
    <source>
        <dbReference type="EMBL" id="GMF42795.1"/>
    </source>
</evidence>
<name>A0A9W7CUA3_9STRA</name>
<sequence>MLRVKRRTRGAATAVPLTSKPDGLDQHKPNKTLADVVKWGRSLVKYLIDKISLWVGLGETATAPAALHTASAAAGAVAVGIKKKAKANKLTVTQIYFEGLLHDDTGDAWPPANLRCSKITFQRLVDLVASKRFSVRTTSTRKHSYAMRIGGDLNFYASSGSYQATAAAMGMNESVLFEAVGDLTEFLVSLLPEVVTFPDHLDGW</sequence>